<dbReference type="OrthoDB" id="360807at2"/>
<sequence length="308" mass="33450">MGFKGLIKGLVIAVLALVVVLGLGTGMFFLRSPVLMVIGDEFTGLYGLKRTRVAQIESSLKLFRRVKIVRIVDGSAPDMVAFAVEAAASKPYAALFAYSYYQGAGRYAEQFPEVPVGVLGGIKRPDTASERLVFVETDREGDFYRAGLCAARIALSEQPEGGGNSGSGGRILFITGDLITRAHRESFSRGLKDQGYDEMPRFADAGGNFTGLSGISCAVMTAPAEFYLDKDLTIPVILFSWLDPAATAREVKVIFDDSPWALGVETVKMLVRGETVPLPSKILALKDRFANTRVWRDIKKTALAKDIH</sequence>
<protein>
    <recommendedName>
        <fullName evidence="4">Basic membrane protein</fullName>
    </recommendedName>
</protein>
<dbReference type="KEGG" id="tpi:TREPR_1087"/>
<accession>F5YHB7</accession>
<dbReference type="eggNOG" id="ENOG5032NKS">
    <property type="taxonomic scope" value="Bacteria"/>
</dbReference>
<keyword evidence="3" id="KW-1185">Reference proteome</keyword>
<reference evidence="2 3" key="2">
    <citation type="journal article" date="2011" name="ISME J.">
        <title>RNA-seq reveals cooperative metabolic interactions between two termite-gut spirochete species in co-culture.</title>
        <authorList>
            <person name="Rosenthal A.Z."/>
            <person name="Matson E.G."/>
            <person name="Eldar A."/>
            <person name="Leadbetter J.R."/>
        </authorList>
    </citation>
    <scope>NUCLEOTIDE SEQUENCE [LARGE SCALE GENOMIC DNA]</scope>
    <source>
        <strain evidence="3">ATCC BAA-887 / DSM 12427 / ZAS-2</strain>
    </source>
</reference>
<dbReference type="AlphaFoldDB" id="F5YHB7"/>
<organism evidence="2 3">
    <name type="scientific">Treponema primitia (strain ATCC BAA-887 / DSM 12427 / ZAS-2)</name>
    <dbReference type="NCBI Taxonomy" id="545694"/>
    <lineage>
        <taxon>Bacteria</taxon>
        <taxon>Pseudomonadati</taxon>
        <taxon>Spirochaetota</taxon>
        <taxon>Spirochaetia</taxon>
        <taxon>Spirochaetales</taxon>
        <taxon>Treponemataceae</taxon>
        <taxon>Treponema</taxon>
    </lineage>
</organism>
<dbReference type="EMBL" id="CP001843">
    <property type="protein sequence ID" value="AEF83983.1"/>
    <property type="molecule type" value="Genomic_DNA"/>
</dbReference>
<evidence type="ECO:0000313" key="2">
    <source>
        <dbReference type="EMBL" id="AEF83983.1"/>
    </source>
</evidence>
<evidence type="ECO:0000256" key="1">
    <source>
        <dbReference type="SAM" id="Phobius"/>
    </source>
</evidence>
<proteinExistence type="predicted"/>
<name>F5YHB7_TREPZ</name>
<feature type="transmembrane region" description="Helical" evidence="1">
    <location>
        <begin position="6"/>
        <end position="30"/>
    </location>
</feature>
<keyword evidence="1" id="KW-0472">Membrane</keyword>
<keyword evidence="1" id="KW-1133">Transmembrane helix</keyword>
<gene>
    <name evidence="2" type="ordered locus">TREPR_1087</name>
</gene>
<dbReference type="HOGENOM" id="CLU_882605_0_0_12"/>
<dbReference type="RefSeq" id="WP_015708984.1">
    <property type="nucleotide sequence ID" value="NC_015578.1"/>
</dbReference>
<evidence type="ECO:0000313" key="3">
    <source>
        <dbReference type="Proteomes" id="UP000009223"/>
    </source>
</evidence>
<dbReference type="Proteomes" id="UP000009223">
    <property type="component" value="Chromosome"/>
</dbReference>
<reference evidence="3" key="1">
    <citation type="submission" date="2009-12" db="EMBL/GenBank/DDBJ databases">
        <title>Complete sequence of Treponema primitia strain ZAS-2.</title>
        <authorList>
            <person name="Tetu S.G."/>
            <person name="Matson E."/>
            <person name="Ren Q."/>
            <person name="Seshadri R."/>
            <person name="Elbourne L."/>
            <person name="Hassan K.A."/>
            <person name="Durkin A."/>
            <person name="Radune D."/>
            <person name="Mohamoud Y."/>
            <person name="Shay R."/>
            <person name="Jin S."/>
            <person name="Zhang X."/>
            <person name="Lucey K."/>
            <person name="Ballor N.R."/>
            <person name="Ottesen E."/>
            <person name="Rosenthal R."/>
            <person name="Allen A."/>
            <person name="Leadbetter J.R."/>
            <person name="Paulsen I.T."/>
        </authorList>
    </citation>
    <scope>NUCLEOTIDE SEQUENCE [LARGE SCALE GENOMIC DNA]</scope>
    <source>
        <strain evidence="3">ATCC BAA-887 / DSM 12427 / ZAS-2</strain>
    </source>
</reference>
<dbReference type="STRING" id="545694.TREPR_1087"/>
<evidence type="ECO:0008006" key="4">
    <source>
        <dbReference type="Google" id="ProtNLM"/>
    </source>
</evidence>
<keyword evidence="1" id="KW-0812">Transmembrane</keyword>